<accession>A0A212JHC3</accession>
<dbReference type="EMBL" id="FLUQ01000001">
    <property type="protein sequence ID" value="SBV98853.1"/>
    <property type="molecule type" value="Genomic_DNA"/>
</dbReference>
<comment type="subcellular location">
    <subcellularLocation>
        <location evidence="4">Cytoplasm</location>
    </subcellularLocation>
    <text evidence="4">Assembles at midcell at the inner surface of the cytoplasmic membrane.</text>
</comment>
<keyword evidence="2 4" id="KW-0547">Nucleotide-binding</keyword>
<evidence type="ECO:0000256" key="5">
    <source>
        <dbReference type="NCBIfam" id="TIGR00065"/>
    </source>
</evidence>
<protein>
    <recommendedName>
        <fullName evidence="4 5">Cell division protein FtsZ</fullName>
    </recommendedName>
</protein>
<dbReference type="PRINTS" id="PR00423">
    <property type="entry name" value="CELLDVISFTSZ"/>
</dbReference>
<proteinExistence type="inferred from homology"/>
<dbReference type="InterPro" id="IPR000158">
    <property type="entry name" value="Cell_div_FtsZ"/>
</dbReference>
<keyword evidence="4 6" id="KW-0132">Cell division</keyword>
<dbReference type="InterPro" id="IPR024757">
    <property type="entry name" value="FtsZ_C"/>
</dbReference>
<dbReference type="NCBIfam" id="TIGR00065">
    <property type="entry name" value="ftsZ"/>
    <property type="match status" value="1"/>
</dbReference>
<evidence type="ECO:0000256" key="7">
    <source>
        <dbReference type="SAM" id="MobiDB-lite"/>
    </source>
</evidence>
<feature type="binding site" evidence="4">
    <location>
        <begin position="108"/>
        <end position="110"/>
    </location>
    <ligand>
        <name>GTP</name>
        <dbReference type="ChEBI" id="CHEBI:37565"/>
    </ligand>
</feature>
<dbReference type="Gene3D" id="3.40.50.1440">
    <property type="entry name" value="Tubulin/FtsZ, GTPase domain"/>
    <property type="match status" value="1"/>
</dbReference>
<feature type="domain" description="Tubulin/FtsZ GTPase" evidence="8">
    <location>
        <begin position="13"/>
        <end position="205"/>
    </location>
</feature>
<dbReference type="PROSITE" id="PS01134">
    <property type="entry name" value="FTSZ_1"/>
    <property type="match status" value="1"/>
</dbReference>
<comment type="function">
    <text evidence="4 6">Essential cell division protein that forms a contractile ring structure (Z ring) at the future cell division site. The regulation of the ring assembly controls the timing and the location of cell division. One of the functions of the FtsZ ring is to recruit other cell division proteins to the septum to produce a new cell wall between the dividing cells. Binds GTP and shows GTPase activity.</text>
</comment>
<dbReference type="GO" id="GO:0032153">
    <property type="term" value="C:cell division site"/>
    <property type="evidence" value="ECO:0007669"/>
    <property type="project" value="UniProtKB-UniRule"/>
</dbReference>
<dbReference type="InterPro" id="IPR003008">
    <property type="entry name" value="Tubulin_FtsZ_GTPase"/>
</dbReference>
<organism evidence="10">
    <name type="scientific">uncultured delta proteobacterium</name>
    <dbReference type="NCBI Taxonomy" id="34034"/>
    <lineage>
        <taxon>Bacteria</taxon>
        <taxon>Deltaproteobacteria</taxon>
        <taxon>environmental samples</taxon>
    </lineage>
</organism>
<evidence type="ECO:0000259" key="8">
    <source>
        <dbReference type="SMART" id="SM00864"/>
    </source>
</evidence>
<dbReference type="GO" id="GO:0051258">
    <property type="term" value="P:protein polymerization"/>
    <property type="evidence" value="ECO:0007669"/>
    <property type="project" value="UniProtKB-UniRule"/>
</dbReference>
<dbReference type="GO" id="GO:0005737">
    <property type="term" value="C:cytoplasm"/>
    <property type="evidence" value="ECO:0007669"/>
    <property type="project" value="UniProtKB-SubCell"/>
</dbReference>
<sequence>MEYTEITEPSGAKIKVIGVGGGGGNAINNMISGELNGVSFIAANTDIQALTNSLADHKIQLGDKLTRGLGAGANPQVGYQAAVENIEQIKHAIADCDMVFVTAGMGGGTGTGAAPVIAQAAKEVGALTVGVVTKPFYFEGKKRLEAAEAGIAEFREHVDSLIIIPNDRLIQLAPKKATFVDMLKKADEVLYSAVKGISDLITVHGLINLDFADVQTVMSEPGFAMMGEGRATGESRARDAAMRAITSPLLEDVSIGGARGVLINITSGPDLTIEEVGEAAGIIQEEAHEDARIFFGTVFDESVGDEIRITVIATGIDVANSRASLPKGAATTLPFRQGASKSQGGVFTKPAGNAGPGMTGEPERRVPPYLDKLKSGAGAQGYAAPSRHLGQAPHLPGEDDFTFDEEEFEIPSFVRRQAN</sequence>
<evidence type="ECO:0000256" key="4">
    <source>
        <dbReference type="HAMAP-Rule" id="MF_00909"/>
    </source>
</evidence>
<dbReference type="FunFam" id="3.40.50.1440:FF:000001">
    <property type="entry name" value="Cell division protein FtsZ"/>
    <property type="match status" value="1"/>
</dbReference>
<dbReference type="Gene3D" id="3.30.1330.20">
    <property type="entry name" value="Tubulin/FtsZ, C-terminal domain"/>
    <property type="match status" value="1"/>
</dbReference>
<evidence type="ECO:0000256" key="2">
    <source>
        <dbReference type="ARBA" id="ARBA00022741"/>
    </source>
</evidence>
<keyword evidence="4 6" id="KW-0717">Septation</keyword>
<comment type="similarity">
    <text evidence="1 4 6">Belongs to the FtsZ family.</text>
</comment>
<dbReference type="GO" id="GO:0043093">
    <property type="term" value="P:FtsZ-dependent cytokinesis"/>
    <property type="evidence" value="ECO:0007669"/>
    <property type="project" value="UniProtKB-UniRule"/>
</dbReference>
<dbReference type="PROSITE" id="PS01135">
    <property type="entry name" value="FTSZ_2"/>
    <property type="match status" value="1"/>
</dbReference>
<feature type="binding site" evidence="4">
    <location>
        <begin position="21"/>
        <end position="25"/>
    </location>
    <ligand>
        <name>GTP</name>
        <dbReference type="ChEBI" id="CHEBI:37565"/>
    </ligand>
</feature>
<dbReference type="PANTHER" id="PTHR30314:SF3">
    <property type="entry name" value="MITOCHONDRIAL DIVISION PROTEIN FSZA"/>
    <property type="match status" value="1"/>
</dbReference>
<feature type="binding site" evidence="4">
    <location>
        <position position="187"/>
    </location>
    <ligand>
        <name>GTP</name>
        <dbReference type="ChEBI" id="CHEBI:37565"/>
    </ligand>
</feature>
<evidence type="ECO:0000256" key="6">
    <source>
        <dbReference type="RuleBase" id="RU000631"/>
    </source>
</evidence>
<evidence type="ECO:0000256" key="3">
    <source>
        <dbReference type="ARBA" id="ARBA00023134"/>
    </source>
</evidence>
<dbReference type="SUPFAM" id="SSF55307">
    <property type="entry name" value="Tubulin C-terminal domain-like"/>
    <property type="match status" value="1"/>
</dbReference>
<dbReference type="GO" id="GO:0003924">
    <property type="term" value="F:GTPase activity"/>
    <property type="evidence" value="ECO:0007669"/>
    <property type="project" value="UniProtKB-UniRule"/>
</dbReference>
<dbReference type="SMART" id="SM00864">
    <property type="entry name" value="Tubulin"/>
    <property type="match status" value="1"/>
</dbReference>
<comment type="subunit">
    <text evidence="4">Homodimer. Polymerizes to form a dynamic ring structure in a strictly GTP-dependent manner. Interacts directly with several other division proteins.</text>
</comment>
<gene>
    <name evidence="4 10" type="primary">ftsZ</name>
    <name evidence="10" type="ORF">KL86DPRO_11458</name>
</gene>
<keyword evidence="4 6" id="KW-0131">Cell cycle</keyword>
<dbReference type="PANTHER" id="PTHR30314">
    <property type="entry name" value="CELL DIVISION PROTEIN FTSZ-RELATED"/>
    <property type="match status" value="1"/>
</dbReference>
<dbReference type="Pfam" id="PF00091">
    <property type="entry name" value="Tubulin"/>
    <property type="match status" value="1"/>
</dbReference>
<feature type="binding site" evidence="4">
    <location>
        <position position="143"/>
    </location>
    <ligand>
        <name>GTP</name>
        <dbReference type="ChEBI" id="CHEBI:37565"/>
    </ligand>
</feature>
<keyword evidence="3 4" id="KW-0342">GTP-binding</keyword>
<keyword evidence="4" id="KW-0963">Cytoplasm</keyword>
<dbReference type="SUPFAM" id="SSF52490">
    <property type="entry name" value="Tubulin nucleotide-binding domain-like"/>
    <property type="match status" value="1"/>
</dbReference>
<dbReference type="InterPro" id="IPR018316">
    <property type="entry name" value="Tubulin/FtsZ_2-layer-sand-dom"/>
</dbReference>
<dbReference type="CDD" id="cd02201">
    <property type="entry name" value="FtsZ_type1"/>
    <property type="match status" value="1"/>
</dbReference>
<evidence type="ECO:0000313" key="10">
    <source>
        <dbReference type="EMBL" id="SBV98853.1"/>
    </source>
</evidence>
<dbReference type="AlphaFoldDB" id="A0A212JHC3"/>
<dbReference type="InterPro" id="IPR045061">
    <property type="entry name" value="FtsZ/CetZ"/>
</dbReference>
<feature type="binding site" evidence="4">
    <location>
        <position position="139"/>
    </location>
    <ligand>
        <name>GTP</name>
        <dbReference type="ChEBI" id="CHEBI:37565"/>
    </ligand>
</feature>
<evidence type="ECO:0000259" key="9">
    <source>
        <dbReference type="SMART" id="SM00865"/>
    </source>
</evidence>
<feature type="region of interest" description="Disordered" evidence="7">
    <location>
        <begin position="377"/>
        <end position="404"/>
    </location>
</feature>
<dbReference type="InterPro" id="IPR008280">
    <property type="entry name" value="Tub_FtsZ_C"/>
</dbReference>
<dbReference type="GO" id="GO:0000917">
    <property type="term" value="P:division septum assembly"/>
    <property type="evidence" value="ECO:0007669"/>
    <property type="project" value="UniProtKB-KW"/>
</dbReference>
<evidence type="ECO:0000256" key="1">
    <source>
        <dbReference type="ARBA" id="ARBA00009690"/>
    </source>
</evidence>
<dbReference type="InterPro" id="IPR037103">
    <property type="entry name" value="Tubulin/FtsZ-like_C"/>
</dbReference>
<dbReference type="InterPro" id="IPR036525">
    <property type="entry name" value="Tubulin/FtsZ_GTPase_sf"/>
</dbReference>
<dbReference type="Pfam" id="PF12327">
    <property type="entry name" value="FtsZ_C"/>
    <property type="match status" value="1"/>
</dbReference>
<feature type="region of interest" description="Disordered" evidence="7">
    <location>
        <begin position="335"/>
        <end position="365"/>
    </location>
</feature>
<dbReference type="SMART" id="SM00865">
    <property type="entry name" value="Tubulin_C"/>
    <property type="match status" value="1"/>
</dbReference>
<reference evidence="10" key="1">
    <citation type="submission" date="2016-04" db="EMBL/GenBank/DDBJ databases">
        <authorList>
            <person name="Evans L.H."/>
            <person name="Alamgir A."/>
            <person name="Owens N."/>
            <person name="Weber N.D."/>
            <person name="Virtaneva K."/>
            <person name="Barbian K."/>
            <person name="Babar A."/>
            <person name="Rosenke K."/>
        </authorList>
    </citation>
    <scope>NUCLEOTIDE SEQUENCE</scope>
    <source>
        <strain evidence="10">86</strain>
    </source>
</reference>
<feature type="domain" description="Tubulin/FtsZ 2-layer sandwich" evidence="9">
    <location>
        <begin position="207"/>
        <end position="325"/>
    </location>
</feature>
<dbReference type="HAMAP" id="MF_00909">
    <property type="entry name" value="FtsZ"/>
    <property type="match status" value="1"/>
</dbReference>
<dbReference type="GO" id="GO:0005525">
    <property type="term" value="F:GTP binding"/>
    <property type="evidence" value="ECO:0007669"/>
    <property type="project" value="UniProtKB-UniRule"/>
</dbReference>
<name>A0A212JHC3_9DELT</name>
<dbReference type="InterPro" id="IPR020805">
    <property type="entry name" value="Cell_div_FtsZ_CS"/>
</dbReference>